<evidence type="ECO:0000313" key="2">
    <source>
        <dbReference type="EMBL" id="PUA79291.1"/>
    </source>
</evidence>
<feature type="domain" description="N-acetyltransferase" evidence="1">
    <location>
        <begin position="124"/>
        <end position="267"/>
    </location>
</feature>
<keyword evidence="2" id="KW-0808">Transferase</keyword>
<evidence type="ECO:0000259" key="1">
    <source>
        <dbReference type="PROSITE" id="PS51186"/>
    </source>
</evidence>
<gene>
    <name evidence="2" type="ORF">C7S10_19905</name>
</gene>
<reference evidence="2 3" key="1">
    <citation type="submission" date="2018-03" db="EMBL/GenBank/DDBJ databases">
        <authorList>
            <person name="Keele B.F."/>
        </authorList>
    </citation>
    <scope>NUCLEOTIDE SEQUENCE [LARGE SCALE GENOMIC DNA]</scope>
    <source>
        <strain evidence="2 3">IB-3</strain>
    </source>
</reference>
<dbReference type="OrthoDB" id="164800at2"/>
<dbReference type="EMBL" id="PYXZ01000011">
    <property type="protein sequence ID" value="PUA79291.1"/>
    <property type="molecule type" value="Genomic_DNA"/>
</dbReference>
<dbReference type="GO" id="GO:0016747">
    <property type="term" value="F:acyltransferase activity, transferring groups other than amino-acyl groups"/>
    <property type="evidence" value="ECO:0007669"/>
    <property type="project" value="InterPro"/>
</dbReference>
<accession>A0A2R7YSE0</accession>
<dbReference type="InterPro" id="IPR000182">
    <property type="entry name" value="GNAT_dom"/>
</dbReference>
<organism evidence="2 3">
    <name type="scientific">Nocardioides currus</name>
    <dbReference type="NCBI Taxonomy" id="2133958"/>
    <lineage>
        <taxon>Bacteria</taxon>
        <taxon>Bacillati</taxon>
        <taxon>Actinomycetota</taxon>
        <taxon>Actinomycetes</taxon>
        <taxon>Propionibacteriales</taxon>
        <taxon>Nocardioidaceae</taxon>
        <taxon>Nocardioides</taxon>
    </lineage>
</organism>
<dbReference type="Gene3D" id="3.40.630.30">
    <property type="match status" value="1"/>
</dbReference>
<dbReference type="CDD" id="cd04301">
    <property type="entry name" value="NAT_SF"/>
    <property type="match status" value="1"/>
</dbReference>
<dbReference type="RefSeq" id="WP_108346297.1">
    <property type="nucleotide sequence ID" value="NZ_PYXZ01000011.1"/>
</dbReference>
<protein>
    <submittedName>
        <fullName evidence="2">GNAT family N-acetyltransferase</fullName>
    </submittedName>
</protein>
<name>A0A2R7YSE0_9ACTN</name>
<dbReference type="InterPro" id="IPR016181">
    <property type="entry name" value="Acyl_CoA_acyltransferase"/>
</dbReference>
<comment type="caution">
    <text evidence="2">The sequence shown here is derived from an EMBL/GenBank/DDBJ whole genome shotgun (WGS) entry which is preliminary data.</text>
</comment>
<proteinExistence type="predicted"/>
<dbReference type="SUPFAM" id="SSF55729">
    <property type="entry name" value="Acyl-CoA N-acyltransferases (Nat)"/>
    <property type="match status" value="1"/>
</dbReference>
<evidence type="ECO:0000313" key="3">
    <source>
        <dbReference type="Proteomes" id="UP000244867"/>
    </source>
</evidence>
<dbReference type="AlphaFoldDB" id="A0A2R7YSE0"/>
<keyword evidence="3" id="KW-1185">Reference proteome</keyword>
<dbReference type="PROSITE" id="PS51186">
    <property type="entry name" value="GNAT"/>
    <property type="match status" value="1"/>
</dbReference>
<sequence>MNVGHLLEAYDAQLRREAEVLTATGVSQDGPLVRAVFNRGGFVTYRDLGGLTGEDLDDLIARTIAHFRDETDVDEVEWKTRGHDEPADLAERLVRAGLVADPVETVMIGEASALAVPVEVPDAVRIRRLDPADAGFVSDAHRMSAMQTTAFGGGPSADDLVDRLTRTADLSEAWIAEVGDEVVCAGRLEVVPGTEFAGLWGGATLEPWRGRGIYRALVAARAGSAIARGVRYLHSDCTAMSRPILERSGLVPVTTTTPYLWRRHPQA</sequence>
<dbReference type="Proteomes" id="UP000244867">
    <property type="component" value="Unassembled WGS sequence"/>
</dbReference>